<dbReference type="STRING" id="742817.HMPREF9449_00529"/>
<dbReference type="PATRIC" id="fig|742817.3.peg.564"/>
<evidence type="ECO:0008006" key="3">
    <source>
        <dbReference type="Google" id="ProtNLM"/>
    </source>
</evidence>
<proteinExistence type="predicted"/>
<evidence type="ECO:0000313" key="2">
    <source>
        <dbReference type="Proteomes" id="UP000004892"/>
    </source>
</evidence>
<accession>H1DE43</accession>
<evidence type="ECO:0000313" key="1">
    <source>
        <dbReference type="EMBL" id="EHP50840.1"/>
    </source>
</evidence>
<dbReference type="HOGENOM" id="CLU_1523661_0_0_10"/>
<reference evidence="1 2" key="1">
    <citation type="submission" date="2012-01" db="EMBL/GenBank/DDBJ databases">
        <title>The Genome Sequence of Odoribacter laneus YIT 12061.</title>
        <authorList>
            <consortium name="The Broad Institute Genome Sequencing Platform"/>
            <person name="Earl A."/>
            <person name="Ward D."/>
            <person name="Feldgarden M."/>
            <person name="Gevers D."/>
            <person name="Morotomi M."/>
            <person name="Young S.K."/>
            <person name="Zeng Q."/>
            <person name="Gargeya S."/>
            <person name="Fitzgerald M."/>
            <person name="Haas B."/>
            <person name="Abouelleil A."/>
            <person name="Alvarado L."/>
            <person name="Arachchi H.M."/>
            <person name="Berlin A."/>
            <person name="Chapman S.B."/>
            <person name="Gearin G."/>
            <person name="Goldberg J."/>
            <person name="Griggs A."/>
            <person name="Gujja S."/>
            <person name="Hansen M."/>
            <person name="Heiman D."/>
            <person name="Howarth C."/>
            <person name="Larimer J."/>
            <person name="Lui A."/>
            <person name="MacDonald P.J.P."/>
            <person name="McCowen C."/>
            <person name="Montmayeur A."/>
            <person name="Murphy C."/>
            <person name="Neiman D."/>
            <person name="Pearson M."/>
            <person name="Priest M."/>
            <person name="Roberts A."/>
            <person name="Saif S."/>
            <person name="Shea T."/>
            <person name="Sisk P."/>
            <person name="Stolte C."/>
            <person name="Sykes S."/>
            <person name="Wortman J."/>
            <person name="Nusbaum C."/>
            <person name="Birren B."/>
        </authorList>
    </citation>
    <scope>NUCLEOTIDE SEQUENCE [LARGE SCALE GENOMIC DNA]</scope>
    <source>
        <strain evidence="1 2">YIT 12061</strain>
    </source>
</reference>
<gene>
    <name evidence="1" type="ORF">HMPREF9449_00529</name>
</gene>
<keyword evidence="2" id="KW-1185">Reference proteome</keyword>
<dbReference type="InterPro" id="IPR018534">
    <property type="entry name" value="Tet_reg_excision_RteC"/>
</dbReference>
<name>H1DE43_9BACT</name>
<sequence>MILLSTHQKIETKTLEKAYVQFVNKLQVFINNSSDLATSYFLIHYTRIELEAILKKDTTNNIILNKTLSIINVALECLKLSVLIETKTLKIKKPLRWTADLCNAVEIIYALFHSKCINNGEVTIKQLAELFEKAFNINLNNISLLYIQIRSRVGERTTFLRRLTDNLNKAMLEKDK</sequence>
<dbReference type="Pfam" id="PF09357">
    <property type="entry name" value="RteC"/>
    <property type="match status" value="1"/>
</dbReference>
<protein>
    <recommendedName>
        <fullName evidence="3">RteC protein</fullName>
    </recommendedName>
</protein>
<comment type="caution">
    <text evidence="1">The sequence shown here is derived from an EMBL/GenBank/DDBJ whole genome shotgun (WGS) entry which is preliminary data.</text>
</comment>
<dbReference type="Proteomes" id="UP000004892">
    <property type="component" value="Unassembled WGS sequence"/>
</dbReference>
<dbReference type="EMBL" id="ADMC01000005">
    <property type="protein sequence ID" value="EHP50840.1"/>
    <property type="molecule type" value="Genomic_DNA"/>
</dbReference>
<dbReference type="AlphaFoldDB" id="H1DE43"/>
<organism evidence="1 2">
    <name type="scientific">Odoribacter laneus YIT 12061</name>
    <dbReference type="NCBI Taxonomy" id="742817"/>
    <lineage>
        <taxon>Bacteria</taxon>
        <taxon>Pseudomonadati</taxon>
        <taxon>Bacteroidota</taxon>
        <taxon>Bacteroidia</taxon>
        <taxon>Bacteroidales</taxon>
        <taxon>Odoribacteraceae</taxon>
        <taxon>Odoribacter</taxon>
    </lineage>
</organism>